<proteinExistence type="predicted"/>
<evidence type="ECO:0000313" key="2">
    <source>
        <dbReference type="Proteomes" id="UP000663824"/>
    </source>
</evidence>
<dbReference type="EMBL" id="CAJNRE010011964">
    <property type="protein sequence ID" value="CAF2106081.1"/>
    <property type="molecule type" value="Genomic_DNA"/>
</dbReference>
<accession>A0A816U8H3</accession>
<gene>
    <name evidence="1" type="ORF">MBJ925_LOCUS23301</name>
</gene>
<dbReference type="Proteomes" id="UP000663824">
    <property type="component" value="Unassembled WGS sequence"/>
</dbReference>
<organism evidence="1 2">
    <name type="scientific">Rotaria magnacalcarata</name>
    <dbReference type="NCBI Taxonomy" id="392030"/>
    <lineage>
        <taxon>Eukaryota</taxon>
        <taxon>Metazoa</taxon>
        <taxon>Spiralia</taxon>
        <taxon>Gnathifera</taxon>
        <taxon>Rotifera</taxon>
        <taxon>Eurotatoria</taxon>
        <taxon>Bdelloidea</taxon>
        <taxon>Philodinida</taxon>
        <taxon>Philodinidae</taxon>
        <taxon>Rotaria</taxon>
    </lineage>
</organism>
<dbReference type="AlphaFoldDB" id="A0A816U8H3"/>
<sequence>MEWRLGLTILKIGNHYRCSQTDMFADEIRKSVVASHFASEDTRGALLFAVAGGSSLRTFTCNASSNQTFHSRPLFD</sequence>
<comment type="caution">
    <text evidence="1">The sequence shown here is derived from an EMBL/GenBank/DDBJ whole genome shotgun (WGS) entry which is preliminary data.</text>
</comment>
<name>A0A816U8H3_9BILA</name>
<protein>
    <submittedName>
        <fullName evidence="1">Uncharacterized protein</fullName>
    </submittedName>
</protein>
<reference evidence="1" key="1">
    <citation type="submission" date="2021-02" db="EMBL/GenBank/DDBJ databases">
        <authorList>
            <person name="Nowell W R."/>
        </authorList>
    </citation>
    <scope>NUCLEOTIDE SEQUENCE</scope>
</reference>
<evidence type="ECO:0000313" key="1">
    <source>
        <dbReference type="EMBL" id="CAF2106081.1"/>
    </source>
</evidence>